<gene>
    <name evidence="1" type="ORF">E2C01_052326</name>
</gene>
<sequence length="82" mass="9342">MFKIVHGVDTLDREDLITMASSNYLRGHPKKILKDSCTSDIKYSFPYRSIDAWNKLSVDVVCAASVSQMKDKLDKCGQRDRT</sequence>
<reference evidence="1 2" key="1">
    <citation type="submission" date="2019-05" db="EMBL/GenBank/DDBJ databases">
        <title>Another draft genome of Portunus trituberculatus and its Hox gene families provides insights of decapod evolution.</title>
        <authorList>
            <person name="Jeong J.-H."/>
            <person name="Song I."/>
            <person name="Kim S."/>
            <person name="Choi T."/>
            <person name="Kim D."/>
            <person name="Ryu S."/>
            <person name="Kim W."/>
        </authorList>
    </citation>
    <scope>NUCLEOTIDE SEQUENCE [LARGE SCALE GENOMIC DNA]</scope>
    <source>
        <tissue evidence="1">Muscle</tissue>
    </source>
</reference>
<dbReference type="AlphaFoldDB" id="A0A5B7GMP9"/>
<organism evidence="1 2">
    <name type="scientific">Portunus trituberculatus</name>
    <name type="common">Swimming crab</name>
    <name type="synonym">Neptunus trituberculatus</name>
    <dbReference type="NCBI Taxonomy" id="210409"/>
    <lineage>
        <taxon>Eukaryota</taxon>
        <taxon>Metazoa</taxon>
        <taxon>Ecdysozoa</taxon>
        <taxon>Arthropoda</taxon>
        <taxon>Crustacea</taxon>
        <taxon>Multicrustacea</taxon>
        <taxon>Malacostraca</taxon>
        <taxon>Eumalacostraca</taxon>
        <taxon>Eucarida</taxon>
        <taxon>Decapoda</taxon>
        <taxon>Pleocyemata</taxon>
        <taxon>Brachyura</taxon>
        <taxon>Eubrachyura</taxon>
        <taxon>Portunoidea</taxon>
        <taxon>Portunidae</taxon>
        <taxon>Portuninae</taxon>
        <taxon>Portunus</taxon>
    </lineage>
</organism>
<evidence type="ECO:0000313" key="2">
    <source>
        <dbReference type="Proteomes" id="UP000324222"/>
    </source>
</evidence>
<name>A0A5B7GMP9_PORTR</name>
<comment type="caution">
    <text evidence="1">The sequence shown here is derived from an EMBL/GenBank/DDBJ whole genome shotgun (WGS) entry which is preliminary data.</text>
</comment>
<dbReference type="EMBL" id="VSRR010015571">
    <property type="protein sequence ID" value="MPC58328.1"/>
    <property type="molecule type" value="Genomic_DNA"/>
</dbReference>
<keyword evidence="2" id="KW-1185">Reference proteome</keyword>
<proteinExistence type="predicted"/>
<accession>A0A5B7GMP9</accession>
<evidence type="ECO:0000313" key="1">
    <source>
        <dbReference type="EMBL" id="MPC58328.1"/>
    </source>
</evidence>
<dbReference type="Proteomes" id="UP000324222">
    <property type="component" value="Unassembled WGS sequence"/>
</dbReference>
<protein>
    <submittedName>
        <fullName evidence="1">Uncharacterized protein</fullName>
    </submittedName>
</protein>